<dbReference type="GeneID" id="68918719"/>
<organism evidence="1 2">
    <name type="scientific">Caenorhabditis briggsae</name>
    <dbReference type="NCBI Taxonomy" id="6238"/>
    <lineage>
        <taxon>Eukaryota</taxon>
        <taxon>Metazoa</taxon>
        <taxon>Ecdysozoa</taxon>
        <taxon>Nematoda</taxon>
        <taxon>Chromadorea</taxon>
        <taxon>Rhabditida</taxon>
        <taxon>Rhabditina</taxon>
        <taxon>Rhabditomorpha</taxon>
        <taxon>Rhabditoidea</taxon>
        <taxon>Rhabditidae</taxon>
        <taxon>Peloderinae</taxon>
        <taxon>Caenorhabditis</taxon>
    </lineage>
</organism>
<reference evidence="1 2" key="1">
    <citation type="journal article" date="2003" name="PLoS Biol.">
        <title>The genome sequence of Caenorhabditis briggsae: a platform for comparative genomics.</title>
        <authorList>
            <person name="Stein L.D."/>
            <person name="Bao Z."/>
            <person name="Blasiar D."/>
            <person name="Blumenthal T."/>
            <person name="Brent M.R."/>
            <person name="Chen N."/>
            <person name="Chinwalla A."/>
            <person name="Clarke L."/>
            <person name="Clee C."/>
            <person name="Coghlan A."/>
            <person name="Coulson A."/>
            <person name="D'Eustachio P."/>
            <person name="Fitch D.H."/>
            <person name="Fulton L.A."/>
            <person name="Fulton R.E."/>
            <person name="Griffiths-Jones S."/>
            <person name="Harris T.W."/>
            <person name="Hillier L.W."/>
            <person name="Kamath R."/>
            <person name="Kuwabara P.E."/>
            <person name="Mardis E.R."/>
            <person name="Marra M.A."/>
            <person name="Miner T.L."/>
            <person name="Minx P."/>
            <person name="Mullikin J.C."/>
            <person name="Plumb R.W."/>
            <person name="Rogers J."/>
            <person name="Schein J.E."/>
            <person name="Sohrmann M."/>
            <person name="Spieth J."/>
            <person name="Stajich J.E."/>
            <person name="Wei C."/>
            <person name="Willey D."/>
            <person name="Wilson R.K."/>
            <person name="Durbin R."/>
            <person name="Waterston R.H."/>
        </authorList>
    </citation>
    <scope>NUCLEOTIDE SEQUENCE [LARGE SCALE GENOMIC DNA]</scope>
    <source>
        <strain evidence="1 2">AF16</strain>
    </source>
</reference>
<gene>
    <name evidence="1" type="ORF">CBG27265</name>
    <name evidence="1" type="ORF">CBG_27265</name>
</gene>
<name>B6IFT4_CAEBR</name>
<dbReference type="InParanoid" id="B6IFT4"/>
<sequence>MPLENLQYHSMMSAALEIPLLTGHGSHTDRKVSEIQRMLLIHLDGRIRTPELNLEMLILFFAKKRMYSEILLEEFSCI</sequence>
<dbReference type="AlphaFoldDB" id="B6IFT4"/>
<evidence type="ECO:0000313" key="1">
    <source>
        <dbReference type="EMBL" id="CAR98802.1"/>
    </source>
</evidence>
<dbReference type="HOGENOM" id="CLU_2624232_0_0_1"/>
<reference evidence="1 2" key="2">
    <citation type="journal article" date="2011" name="PLoS Genet.">
        <title>Caenorhabditis briggsae recombinant inbred line genotypes reveal inter-strain incompatibility and the evolution of recombination.</title>
        <authorList>
            <person name="Ross J.A."/>
            <person name="Koboldt D.C."/>
            <person name="Staisch J.E."/>
            <person name="Chamberlin H.M."/>
            <person name="Gupta B.P."/>
            <person name="Miller R.D."/>
            <person name="Baird S.E."/>
            <person name="Haag E.S."/>
        </authorList>
    </citation>
    <scope>NUCLEOTIDE SEQUENCE [LARGE SCALE GENOMIC DNA]</scope>
    <source>
        <strain evidence="1 2">AF16</strain>
    </source>
</reference>
<dbReference type="CTD" id="68918719"/>
<keyword evidence="2" id="KW-1185">Reference proteome</keyword>
<dbReference type="EMBL" id="HE601135">
    <property type="protein sequence ID" value="CAR98802.1"/>
    <property type="molecule type" value="Genomic_DNA"/>
</dbReference>
<accession>B6IFT4</accession>
<evidence type="ECO:0000313" key="2">
    <source>
        <dbReference type="Proteomes" id="UP000008549"/>
    </source>
</evidence>
<protein>
    <submittedName>
        <fullName evidence="1">Protein CBG27265</fullName>
    </submittedName>
</protein>
<proteinExistence type="predicted"/>
<dbReference type="RefSeq" id="XP_045098372.1">
    <property type="nucleotide sequence ID" value="XM_045238265.1"/>
</dbReference>
<dbReference type="Proteomes" id="UP000008549">
    <property type="component" value="Unassembled WGS sequence"/>
</dbReference>
<dbReference type="KEGG" id="cbr:CBG_27265"/>